<feature type="compositionally biased region" description="Polar residues" evidence="1">
    <location>
        <begin position="70"/>
        <end position="80"/>
    </location>
</feature>
<comment type="caution">
    <text evidence="3">The sequence shown here is derived from an EMBL/GenBank/DDBJ whole genome shotgun (WGS) entry which is preliminary data.</text>
</comment>
<protein>
    <recommendedName>
        <fullName evidence="5">Reverse transcriptase domain-containing protein</fullName>
    </recommendedName>
</protein>
<keyword evidence="2" id="KW-0472">Membrane</keyword>
<evidence type="ECO:0000256" key="2">
    <source>
        <dbReference type="SAM" id="Phobius"/>
    </source>
</evidence>
<reference evidence="3 4" key="1">
    <citation type="submission" date="2018-07" db="EMBL/GenBank/DDBJ databases">
        <title>A high quality draft genome assembly of the barn swallow (H. rustica rustica).</title>
        <authorList>
            <person name="Formenti G."/>
            <person name="Chiara M."/>
            <person name="Poveda L."/>
            <person name="Francoijs K.-J."/>
            <person name="Bonisoli-Alquati A."/>
            <person name="Canova L."/>
            <person name="Gianfranceschi L."/>
            <person name="Horner D.S."/>
            <person name="Saino N."/>
        </authorList>
    </citation>
    <scope>NUCLEOTIDE SEQUENCE [LARGE SCALE GENOMIC DNA]</scope>
    <source>
        <strain evidence="3">Chelidonia</strain>
        <tissue evidence="3">Blood</tissue>
    </source>
</reference>
<dbReference type="Proteomes" id="UP000269221">
    <property type="component" value="Unassembled WGS sequence"/>
</dbReference>
<proteinExistence type="predicted"/>
<evidence type="ECO:0000313" key="4">
    <source>
        <dbReference type="Proteomes" id="UP000269221"/>
    </source>
</evidence>
<sequence>MLKGAPTGARKNIPAAKKMVYLAAGGNPVGERKGRGIHLWVTLVILSLAVYLTSGLPNPKERMGKETDPQETQLEPTWGQNIEPRVTQLADQGKPLDAIFLEFSPAFDTVSHKILLDKMSSPQLDKQIMQWGSILILVLFNIFLNYLDAGLEGCPGLQKESANVGCNQNMYSTPLYSNFLTNC</sequence>
<feature type="transmembrane region" description="Helical" evidence="2">
    <location>
        <begin position="37"/>
        <end position="56"/>
    </location>
</feature>
<keyword evidence="2" id="KW-0812">Transmembrane</keyword>
<feature type="region of interest" description="Disordered" evidence="1">
    <location>
        <begin position="59"/>
        <end position="81"/>
    </location>
</feature>
<name>A0A3M0L1W9_HIRRU</name>
<dbReference type="OrthoDB" id="426210at2759"/>
<dbReference type="EMBL" id="QRBI01000094">
    <property type="protein sequence ID" value="RMC19552.1"/>
    <property type="molecule type" value="Genomic_DNA"/>
</dbReference>
<keyword evidence="2" id="KW-1133">Transmembrane helix</keyword>
<evidence type="ECO:0008006" key="5">
    <source>
        <dbReference type="Google" id="ProtNLM"/>
    </source>
</evidence>
<gene>
    <name evidence="3" type="ORF">DUI87_03110</name>
</gene>
<evidence type="ECO:0000256" key="1">
    <source>
        <dbReference type="SAM" id="MobiDB-lite"/>
    </source>
</evidence>
<feature type="compositionally biased region" description="Basic and acidic residues" evidence="1">
    <location>
        <begin position="59"/>
        <end position="68"/>
    </location>
</feature>
<evidence type="ECO:0000313" key="3">
    <source>
        <dbReference type="EMBL" id="RMC19552.1"/>
    </source>
</evidence>
<feature type="transmembrane region" description="Helical" evidence="2">
    <location>
        <begin position="128"/>
        <end position="147"/>
    </location>
</feature>
<accession>A0A3M0L1W9</accession>
<dbReference type="AlphaFoldDB" id="A0A3M0L1W9"/>
<organism evidence="3 4">
    <name type="scientific">Hirundo rustica rustica</name>
    <dbReference type="NCBI Taxonomy" id="333673"/>
    <lineage>
        <taxon>Eukaryota</taxon>
        <taxon>Metazoa</taxon>
        <taxon>Chordata</taxon>
        <taxon>Craniata</taxon>
        <taxon>Vertebrata</taxon>
        <taxon>Euteleostomi</taxon>
        <taxon>Archelosauria</taxon>
        <taxon>Archosauria</taxon>
        <taxon>Dinosauria</taxon>
        <taxon>Saurischia</taxon>
        <taxon>Theropoda</taxon>
        <taxon>Coelurosauria</taxon>
        <taxon>Aves</taxon>
        <taxon>Neognathae</taxon>
        <taxon>Neoaves</taxon>
        <taxon>Telluraves</taxon>
        <taxon>Australaves</taxon>
        <taxon>Passeriformes</taxon>
        <taxon>Sylvioidea</taxon>
        <taxon>Hirundinidae</taxon>
        <taxon>Hirundo</taxon>
    </lineage>
</organism>
<keyword evidence="4" id="KW-1185">Reference proteome</keyword>